<evidence type="ECO:0000313" key="2">
    <source>
        <dbReference type="EMBL" id="PNW85472.1"/>
    </source>
</evidence>
<evidence type="ECO:0000313" key="3">
    <source>
        <dbReference type="Proteomes" id="UP000006906"/>
    </source>
</evidence>
<proteinExistence type="predicted"/>
<dbReference type="EMBL" id="CM008964">
    <property type="protein sequence ID" value="PNW85472.1"/>
    <property type="molecule type" value="Genomic_DNA"/>
</dbReference>
<gene>
    <name evidence="2" type="ORF">CHLRE_03g188026v5</name>
</gene>
<reference evidence="2 3" key="1">
    <citation type="journal article" date="2007" name="Science">
        <title>The Chlamydomonas genome reveals the evolution of key animal and plant functions.</title>
        <authorList>
            <person name="Merchant S.S."/>
            <person name="Prochnik S.E."/>
            <person name="Vallon O."/>
            <person name="Harris E.H."/>
            <person name="Karpowicz S.J."/>
            <person name="Witman G.B."/>
            <person name="Terry A."/>
            <person name="Salamov A."/>
            <person name="Fritz-Laylin L.K."/>
            <person name="Marechal-Drouard L."/>
            <person name="Marshall W.F."/>
            <person name="Qu L.H."/>
            <person name="Nelson D.R."/>
            <person name="Sanderfoot A.A."/>
            <person name="Spalding M.H."/>
            <person name="Kapitonov V.V."/>
            <person name="Ren Q."/>
            <person name="Ferris P."/>
            <person name="Lindquist E."/>
            <person name="Shapiro H."/>
            <person name="Lucas S.M."/>
            <person name="Grimwood J."/>
            <person name="Schmutz J."/>
            <person name="Cardol P."/>
            <person name="Cerutti H."/>
            <person name="Chanfreau G."/>
            <person name="Chen C.L."/>
            <person name="Cognat V."/>
            <person name="Croft M.T."/>
            <person name="Dent R."/>
            <person name="Dutcher S."/>
            <person name="Fernandez E."/>
            <person name="Fukuzawa H."/>
            <person name="Gonzalez-Ballester D."/>
            <person name="Gonzalez-Halphen D."/>
            <person name="Hallmann A."/>
            <person name="Hanikenne M."/>
            <person name="Hippler M."/>
            <person name="Inwood W."/>
            <person name="Jabbari K."/>
            <person name="Kalanon M."/>
            <person name="Kuras R."/>
            <person name="Lefebvre P.A."/>
            <person name="Lemaire S.D."/>
            <person name="Lobanov A.V."/>
            <person name="Lohr M."/>
            <person name="Manuell A."/>
            <person name="Meier I."/>
            <person name="Mets L."/>
            <person name="Mittag M."/>
            <person name="Mittelmeier T."/>
            <person name="Moroney J.V."/>
            <person name="Moseley J."/>
            <person name="Napoli C."/>
            <person name="Nedelcu A.M."/>
            <person name="Niyogi K."/>
            <person name="Novoselov S.V."/>
            <person name="Paulsen I.T."/>
            <person name="Pazour G."/>
            <person name="Purton S."/>
            <person name="Ral J.P."/>
            <person name="Riano-Pachon D.M."/>
            <person name="Riekhof W."/>
            <person name="Rymarquis L."/>
            <person name="Schroda M."/>
            <person name="Stern D."/>
            <person name="Umen J."/>
            <person name="Willows R."/>
            <person name="Wilson N."/>
            <person name="Zimmer S.L."/>
            <person name="Allmer J."/>
            <person name="Balk J."/>
            <person name="Bisova K."/>
            <person name="Chen C.J."/>
            <person name="Elias M."/>
            <person name="Gendler K."/>
            <person name="Hauser C."/>
            <person name="Lamb M.R."/>
            <person name="Ledford H."/>
            <person name="Long J.C."/>
            <person name="Minagawa J."/>
            <person name="Page M.D."/>
            <person name="Pan J."/>
            <person name="Pootakham W."/>
            <person name="Roje S."/>
            <person name="Rose A."/>
            <person name="Stahlberg E."/>
            <person name="Terauchi A.M."/>
            <person name="Yang P."/>
            <person name="Ball S."/>
            <person name="Bowler C."/>
            <person name="Dieckmann C.L."/>
            <person name="Gladyshev V.N."/>
            <person name="Green P."/>
            <person name="Jorgensen R."/>
            <person name="Mayfield S."/>
            <person name="Mueller-Roeber B."/>
            <person name="Rajamani S."/>
            <person name="Sayre R.T."/>
            <person name="Brokstein P."/>
            <person name="Dubchak I."/>
            <person name="Goodstein D."/>
            <person name="Hornick L."/>
            <person name="Huang Y.W."/>
            <person name="Jhaveri J."/>
            <person name="Luo Y."/>
            <person name="Martinez D."/>
            <person name="Ngau W.C."/>
            <person name="Otillar B."/>
            <person name="Poliakov A."/>
            <person name="Porter A."/>
            <person name="Szajkowski L."/>
            <person name="Werner G."/>
            <person name="Zhou K."/>
            <person name="Grigoriev I.V."/>
            <person name="Rokhsar D.S."/>
            <person name="Grossman A.R."/>
        </authorList>
    </citation>
    <scope>NUCLEOTIDE SEQUENCE [LARGE SCALE GENOMIC DNA]</scope>
    <source>
        <strain evidence="3">CC-503</strain>
    </source>
</reference>
<dbReference type="Gramene" id="PNW85472">
    <property type="protein sequence ID" value="PNW85472"/>
    <property type="gene ID" value="CHLRE_03g188026v5"/>
</dbReference>
<dbReference type="GeneID" id="66052929"/>
<feature type="region of interest" description="Disordered" evidence="1">
    <location>
        <begin position="29"/>
        <end position="74"/>
    </location>
</feature>
<organism evidence="2 3">
    <name type="scientific">Chlamydomonas reinhardtii</name>
    <name type="common">Chlamydomonas smithii</name>
    <dbReference type="NCBI Taxonomy" id="3055"/>
    <lineage>
        <taxon>Eukaryota</taxon>
        <taxon>Viridiplantae</taxon>
        <taxon>Chlorophyta</taxon>
        <taxon>core chlorophytes</taxon>
        <taxon>Chlorophyceae</taxon>
        <taxon>CS clade</taxon>
        <taxon>Chlamydomonadales</taxon>
        <taxon>Chlamydomonadaceae</taxon>
        <taxon>Chlamydomonas</taxon>
    </lineage>
</organism>
<dbReference type="Proteomes" id="UP000006906">
    <property type="component" value="Chromosome 3"/>
</dbReference>
<dbReference type="InParanoid" id="A0A2K3DY63"/>
<name>A0A2K3DY63_CHLRE</name>
<dbReference type="OrthoDB" id="560530at2759"/>
<feature type="region of interest" description="Disordered" evidence="1">
    <location>
        <begin position="123"/>
        <end position="151"/>
    </location>
</feature>
<accession>A0A2K3DY63</accession>
<dbReference type="KEGG" id="cre:CHLRE_03g188026v5"/>
<feature type="compositionally biased region" description="Polar residues" evidence="1">
    <location>
        <begin position="32"/>
        <end position="55"/>
    </location>
</feature>
<protein>
    <submittedName>
        <fullName evidence="2">Uncharacterized protein</fullName>
    </submittedName>
</protein>
<feature type="compositionally biased region" description="Low complexity" evidence="1">
    <location>
        <begin position="131"/>
        <end position="140"/>
    </location>
</feature>
<sequence>MNSGTARPSAALAARSSCSALLPLRSLRPVCNTPTRAGSEQPSKTPTFQQPSASDNEPMASELQQRARAAVGSNHLEDAVAHALAHAAHVRPHASSSPRCTADLPYTQAELEGLTGLRFRAEVRPPVPGMGSSRSAAGSSCWRESREASSG</sequence>
<dbReference type="RefSeq" id="XP_042926270.1">
    <property type="nucleotide sequence ID" value="XM_043061141.1"/>
</dbReference>
<keyword evidence="3" id="KW-1185">Reference proteome</keyword>
<evidence type="ECO:0000256" key="1">
    <source>
        <dbReference type="SAM" id="MobiDB-lite"/>
    </source>
</evidence>
<dbReference type="AlphaFoldDB" id="A0A2K3DY63"/>